<accession>A0A7Y7XH25</accession>
<dbReference type="EMBL" id="JACAQB010000024">
    <property type="protein sequence ID" value="NWB99504.1"/>
    <property type="molecule type" value="Genomic_DNA"/>
</dbReference>
<evidence type="ECO:0000256" key="1">
    <source>
        <dbReference type="SAM" id="Phobius"/>
    </source>
</evidence>
<organism evidence="3 4">
    <name type="scientific">Pseudomonas gingeri</name>
    <dbReference type="NCBI Taxonomy" id="117681"/>
    <lineage>
        <taxon>Bacteria</taxon>
        <taxon>Pseudomonadati</taxon>
        <taxon>Pseudomonadota</taxon>
        <taxon>Gammaproteobacteria</taxon>
        <taxon>Pseudomonadales</taxon>
        <taxon>Pseudomonadaceae</taxon>
        <taxon>Pseudomonas</taxon>
    </lineage>
</organism>
<sequence>MTLYTNDYLEYYLTLVGWLVGNGIWDVLMDSGLFALPIFAILLQEWLKARDEGADEGNKGLLASTRIESRLWLATAVIMFAGVPFIELNLTTLQFDDTRSQQCQYQVPAPEDTGWGRSFTSLNNQSARVPVWWWFVHSMSKAVTGAAVAAIPCGTDLRQMRMQVNTTRLHDTVLTQEVADFTNDCYGYARAKLFMSRPTLSDEQTHDINWMGSRYFSEQPGYYDTYHSKTPRTEWPYDPVRDMGLAEVSHGGGYPTCNQWWADSDLGLRARLLTQIDSSLLERFVQWANFVSQEEVNDAIIRQVVSPGSQRMNQGQIYTDYGGQVGGSPYNDLSRATGTLGLSMGTLAYFPAMDVVRQALPMVMAALKMALIICIPLVLMFSTYNLKAAVTVSVVQFAMIFVDFWFQLARWIDTTILDALYGYNSPYSNLDPVMGLHNIQADMLLNYVMAALFIILPTFWVTALAWAGIHAGPIIQGLVGGTSGAQQQAGNGGGIATQIIQNNSASKKKA</sequence>
<name>A0A7Y7XH25_9PSED</name>
<feature type="domain" description="TraG N-terminal Proteobacteria" evidence="2">
    <location>
        <begin position="10"/>
        <end position="485"/>
    </location>
</feature>
<keyword evidence="1" id="KW-1133">Transmembrane helix</keyword>
<keyword evidence="1" id="KW-0472">Membrane</keyword>
<evidence type="ECO:0000313" key="4">
    <source>
        <dbReference type="Proteomes" id="UP000539985"/>
    </source>
</evidence>
<feature type="transmembrane region" description="Helical" evidence="1">
    <location>
        <begin position="71"/>
        <end position="90"/>
    </location>
</feature>
<dbReference type="Pfam" id="PF07916">
    <property type="entry name" value="TraG_N"/>
    <property type="match status" value="1"/>
</dbReference>
<comment type="caution">
    <text evidence="3">The sequence shown here is derived from an EMBL/GenBank/DDBJ whole genome shotgun (WGS) entry which is preliminary data.</text>
</comment>
<evidence type="ECO:0000313" key="3">
    <source>
        <dbReference type="EMBL" id="NWB99504.1"/>
    </source>
</evidence>
<feature type="transmembrane region" description="Helical" evidence="1">
    <location>
        <begin position="359"/>
        <end position="382"/>
    </location>
</feature>
<protein>
    <submittedName>
        <fullName evidence="3">Conjugal transfer protein TraG N-terminal domain-containing protein</fullName>
    </submittedName>
</protein>
<keyword evidence="1" id="KW-0812">Transmembrane</keyword>
<proteinExistence type="predicted"/>
<evidence type="ECO:0000259" key="2">
    <source>
        <dbReference type="Pfam" id="PF07916"/>
    </source>
</evidence>
<gene>
    <name evidence="3" type="ORF">HX882_26795</name>
</gene>
<reference evidence="3 4" key="1">
    <citation type="submission" date="2020-04" db="EMBL/GenBank/DDBJ databases">
        <title>Molecular characterization of pseudomonads from Agaricus bisporus reveal novel blotch 2 pathogens in Western Europe.</title>
        <authorList>
            <person name="Taparia T."/>
            <person name="Krijger M."/>
            <person name="Haynes E."/>
            <person name="Elpinstone J.G."/>
            <person name="Noble R."/>
            <person name="Van Der Wolf J."/>
        </authorList>
    </citation>
    <scope>NUCLEOTIDE SEQUENCE [LARGE SCALE GENOMIC DNA]</scope>
    <source>
        <strain evidence="3 4">H7001</strain>
    </source>
</reference>
<feature type="transmembrane region" description="Helical" evidence="1">
    <location>
        <begin position="388"/>
        <end position="406"/>
    </location>
</feature>
<dbReference type="RefSeq" id="WP_177105101.1">
    <property type="nucleotide sequence ID" value="NZ_JACAQB010000024.1"/>
</dbReference>
<dbReference type="InterPro" id="IPR012931">
    <property type="entry name" value="TraG_N_Proteobacteria"/>
</dbReference>
<dbReference type="Proteomes" id="UP000539985">
    <property type="component" value="Unassembled WGS sequence"/>
</dbReference>
<feature type="transmembrane region" description="Helical" evidence="1">
    <location>
        <begin position="444"/>
        <end position="469"/>
    </location>
</feature>
<dbReference type="AlphaFoldDB" id="A0A7Y7XH25"/>